<dbReference type="RefSeq" id="WP_208150178.1">
    <property type="nucleotide sequence ID" value="NZ_JAGETV010000015.1"/>
</dbReference>
<proteinExistence type="predicted"/>
<gene>
    <name evidence="1" type="ORF">J3998_08675</name>
</gene>
<dbReference type="Pfam" id="PF08942">
    <property type="entry name" value="DUF1919"/>
    <property type="match status" value="1"/>
</dbReference>
<accession>A0ABS3Q5Q4</accession>
<sequence>MRKQLLNLISQNRERKYLNNINFIIISNNCWGFSLYKTLKREYNTPFIGLYLYPDCYLKYLENFDYYSSKPISFKENSKYFSEEVSYPIGCIDNDIEIHFLHYDSKEDAYDKWNRRLARMKNDIRNKTPIFLKFCDSEKATLSHLARFHNLPFENKLSIGLTKYNSKCHFYTPKLQQANSNEIINGLALFRKRYHYFDITTWIIDKDCRKTLFSKLVSLIK</sequence>
<name>A0ABS3Q5Q4_9GAMM</name>
<keyword evidence="2" id="KW-1185">Reference proteome</keyword>
<evidence type="ECO:0000313" key="2">
    <source>
        <dbReference type="Proteomes" id="UP000664835"/>
    </source>
</evidence>
<dbReference type="EMBL" id="JAGETV010000015">
    <property type="protein sequence ID" value="MBO1927649.1"/>
    <property type="molecule type" value="Genomic_DNA"/>
</dbReference>
<dbReference type="InterPro" id="IPR015037">
    <property type="entry name" value="DUF1919"/>
</dbReference>
<reference evidence="1 2" key="1">
    <citation type="submission" date="2021-03" db="EMBL/GenBank/DDBJ databases">
        <title>Thiomicrorhabdus sp.nov.,novel sulfur-oxidizing bacteria isolated from coastal sediment.</title>
        <authorList>
            <person name="Liu X."/>
        </authorList>
    </citation>
    <scope>NUCLEOTIDE SEQUENCE [LARGE SCALE GENOMIC DNA]</scope>
    <source>
        <strain evidence="1 2">6S2-11</strain>
    </source>
</reference>
<organism evidence="1 2">
    <name type="scientific">Thiomicrorhabdus marina</name>
    <dbReference type="NCBI Taxonomy" id="2818442"/>
    <lineage>
        <taxon>Bacteria</taxon>
        <taxon>Pseudomonadati</taxon>
        <taxon>Pseudomonadota</taxon>
        <taxon>Gammaproteobacteria</taxon>
        <taxon>Thiotrichales</taxon>
        <taxon>Piscirickettsiaceae</taxon>
        <taxon>Thiomicrorhabdus</taxon>
    </lineage>
</organism>
<protein>
    <submittedName>
        <fullName evidence="1">DUF1919 domain-containing protein</fullName>
    </submittedName>
</protein>
<evidence type="ECO:0000313" key="1">
    <source>
        <dbReference type="EMBL" id="MBO1927649.1"/>
    </source>
</evidence>
<comment type="caution">
    <text evidence="1">The sequence shown here is derived from an EMBL/GenBank/DDBJ whole genome shotgun (WGS) entry which is preliminary data.</text>
</comment>
<dbReference type="SUPFAM" id="SSF142795">
    <property type="entry name" value="CAC2185-like"/>
    <property type="match status" value="1"/>
</dbReference>
<dbReference type="Proteomes" id="UP000664835">
    <property type="component" value="Unassembled WGS sequence"/>
</dbReference>
<dbReference type="InterPro" id="IPR037226">
    <property type="entry name" value="CAC2185-like_sf"/>
</dbReference>